<dbReference type="SUPFAM" id="SSF55387">
    <property type="entry name" value="Frataxin/Nqo15-like"/>
    <property type="match status" value="1"/>
</dbReference>
<dbReference type="GO" id="GO:0005829">
    <property type="term" value="C:cytosol"/>
    <property type="evidence" value="ECO:0007669"/>
    <property type="project" value="TreeGrafter"/>
</dbReference>
<dbReference type="InterPro" id="IPR020895">
    <property type="entry name" value="Frataxin_CS"/>
</dbReference>
<evidence type="ECO:0000256" key="4">
    <source>
        <dbReference type="HAMAP-Rule" id="MF_00142"/>
    </source>
</evidence>
<comment type="similarity">
    <text evidence="1 4">Belongs to the frataxin family.</text>
</comment>
<dbReference type="PANTHER" id="PTHR16821:SF2">
    <property type="entry name" value="FRATAXIN, MITOCHONDRIAL"/>
    <property type="match status" value="1"/>
</dbReference>
<evidence type="ECO:0000313" key="6">
    <source>
        <dbReference type="Proteomes" id="UP000298566"/>
    </source>
</evidence>
<dbReference type="AlphaFoldDB" id="A0A4D6Y1Q5"/>
<protein>
    <recommendedName>
        <fullName evidence="4">Iron-sulfur cluster assembly protein CyaY</fullName>
    </recommendedName>
</protein>
<dbReference type="Pfam" id="PF01491">
    <property type="entry name" value="Frataxin_Cyay"/>
    <property type="match status" value="1"/>
</dbReference>
<dbReference type="GO" id="GO:0008199">
    <property type="term" value="F:ferric iron binding"/>
    <property type="evidence" value="ECO:0007669"/>
    <property type="project" value="InterPro"/>
</dbReference>
<evidence type="ECO:0000256" key="2">
    <source>
        <dbReference type="ARBA" id="ARBA00022723"/>
    </source>
</evidence>
<dbReference type="InterPro" id="IPR002908">
    <property type="entry name" value="Frataxin/CyaY"/>
</dbReference>
<dbReference type="CDD" id="cd00503">
    <property type="entry name" value="Frataxin"/>
    <property type="match status" value="1"/>
</dbReference>
<comment type="function">
    <text evidence="4">Involved in iron-sulfur (Fe-S) cluster assembly. May act as a regulator of Fe-S biogenesis.</text>
</comment>
<dbReference type="OrthoDB" id="285675at2"/>
<proteinExistence type="inferred from homology"/>
<dbReference type="NCBIfam" id="TIGR03421">
    <property type="entry name" value="FeS_CyaY"/>
    <property type="match status" value="1"/>
</dbReference>
<dbReference type="RefSeq" id="WP_158336750.1">
    <property type="nucleotide sequence ID" value="NZ_CP033004.1"/>
</dbReference>
<dbReference type="SMART" id="SM01219">
    <property type="entry name" value="Frataxin_Cyay"/>
    <property type="match status" value="1"/>
</dbReference>
<dbReference type="Proteomes" id="UP000298566">
    <property type="component" value="Chromosome"/>
</dbReference>
<dbReference type="GO" id="GO:0008198">
    <property type="term" value="F:ferrous iron binding"/>
    <property type="evidence" value="ECO:0007669"/>
    <property type="project" value="TreeGrafter"/>
</dbReference>
<sequence>MNNYNFHKLADKLFLKIEKEIDRYCGKEDIDCEIHYNMITIDLNNKNKIIINRQEALHQIWLATKNCGYHFSYIQKQWICNRTKKNFWDILEQSCSKQTNSNIVFSVNR</sequence>
<dbReference type="PROSITE" id="PS50810">
    <property type="entry name" value="FRATAXIN_2"/>
    <property type="match status" value="1"/>
</dbReference>
<dbReference type="PROSITE" id="PS01344">
    <property type="entry name" value="FRATAXIN_1"/>
    <property type="match status" value="1"/>
</dbReference>
<dbReference type="HAMAP" id="MF_00142">
    <property type="entry name" value="CyaY"/>
    <property type="match status" value="1"/>
</dbReference>
<evidence type="ECO:0000256" key="3">
    <source>
        <dbReference type="ARBA" id="ARBA00023004"/>
    </source>
</evidence>
<dbReference type="Gene3D" id="3.30.920.10">
    <property type="entry name" value="Frataxin/CyaY"/>
    <property type="match status" value="1"/>
</dbReference>
<dbReference type="GO" id="GO:0016226">
    <property type="term" value="P:iron-sulfur cluster assembly"/>
    <property type="evidence" value="ECO:0007669"/>
    <property type="project" value="UniProtKB-UniRule"/>
</dbReference>
<dbReference type="EMBL" id="CP033004">
    <property type="protein sequence ID" value="QCI23542.1"/>
    <property type="molecule type" value="Genomic_DNA"/>
</dbReference>
<evidence type="ECO:0000256" key="1">
    <source>
        <dbReference type="ARBA" id="ARBA00008183"/>
    </source>
</evidence>
<dbReference type="InterPro" id="IPR036524">
    <property type="entry name" value="Frataxin/CyaY_sf"/>
</dbReference>
<dbReference type="InterPro" id="IPR047584">
    <property type="entry name" value="CyaY"/>
</dbReference>
<organism evidence="5 6">
    <name type="scientific">Buchnera aphidicola subsp. Melaphis rhois</name>
    <dbReference type="NCBI Taxonomy" id="118103"/>
    <lineage>
        <taxon>Bacteria</taxon>
        <taxon>Pseudomonadati</taxon>
        <taxon>Pseudomonadota</taxon>
        <taxon>Gammaproteobacteria</taxon>
        <taxon>Enterobacterales</taxon>
        <taxon>Erwiniaceae</taxon>
        <taxon>Buchnera</taxon>
    </lineage>
</organism>
<dbReference type="PANTHER" id="PTHR16821">
    <property type="entry name" value="FRATAXIN"/>
    <property type="match status" value="1"/>
</dbReference>
<name>A0A4D6Y1Q5_BUCMH</name>
<accession>A0A4D6Y1Q5</accession>
<evidence type="ECO:0000313" key="5">
    <source>
        <dbReference type="EMBL" id="QCI23542.1"/>
    </source>
</evidence>
<keyword evidence="3 4" id="KW-0408">Iron</keyword>
<reference evidence="5 6" key="1">
    <citation type="submission" date="2018-10" db="EMBL/GenBank/DDBJ databases">
        <title>Comparative functional genomics of the obligate endosymbiont Buchnera aphidicola.</title>
        <authorList>
            <person name="Chong R.A."/>
        </authorList>
    </citation>
    <scope>NUCLEOTIDE SEQUENCE [LARGE SCALE GENOMIC DNA]</scope>
    <source>
        <strain evidence="5 6">Mrh</strain>
    </source>
</reference>
<keyword evidence="2 4" id="KW-0479">Metal-binding</keyword>
<gene>
    <name evidence="4 5" type="primary">cyaY</name>
    <name evidence="5" type="ORF">D9V73_02810</name>
</gene>